<evidence type="ECO:0000259" key="1">
    <source>
        <dbReference type="Pfam" id="PF09792"/>
    </source>
</evidence>
<keyword evidence="3" id="KW-1185">Reference proteome</keyword>
<comment type="caution">
    <text evidence="2">The sequence shown here is derived from an EMBL/GenBank/DDBJ whole genome shotgun (WGS) entry which is preliminary data.</text>
</comment>
<evidence type="ECO:0000313" key="3">
    <source>
        <dbReference type="Proteomes" id="UP001385951"/>
    </source>
</evidence>
<feature type="domain" description="Ubiquitin 3 binding protein But2 C-terminal" evidence="1">
    <location>
        <begin position="100"/>
        <end position="258"/>
    </location>
</feature>
<name>A0AAW0FNH2_9APHY</name>
<dbReference type="InterPro" id="IPR018620">
    <property type="entry name" value="Ubiquitin3-bd_protein_But2_C"/>
</dbReference>
<accession>A0AAW0FNH2</accession>
<gene>
    <name evidence="2" type="ORF">QCA50_016147</name>
</gene>
<sequence>MSFESPLEERKSLLSPAASDSDEQLYEAPVKTASSFKFNLFSIAVCVLCTGINLYAFTSSYKPKITHYHDLSKLRRPNQWMGLDRVTHFPEDVEPILVWPNLLTQVNSAEPDHVYKDDPERIAKLRGLTPPEDRPFKITPQFTSIVEFLTIDYKMENCELVLDPAHKGAAAHEHSNFNATLGEGNNVIDVWRLDTPRSIDSRVLSWKNRPRRAEKIDTFTMRYGSKWTHKFRCPTDTVYSFEFTAANDETYVEWTQDHREPRPAVFLYQYPSFTD</sequence>
<dbReference type="Pfam" id="PF09792">
    <property type="entry name" value="But2"/>
    <property type="match status" value="1"/>
</dbReference>
<dbReference type="Proteomes" id="UP001385951">
    <property type="component" value="Unassembled WGS sequence"/>
</dbReference>
<proteinExistence type="predicted"/>
<evidence type="ECO:0000313" key="2">
    <source>
        <dbReference type="EMBL" id="KAK7680837.1"/>
    </source>
</evidence>
<protein>
    <recommendedName>
        <fullName evidence="1">Ubiquitin 3 binding protein But2 C-terminal domain-containing protein</fullName>
    </recommendedName>
</protein>
<dbReference type="AlphaFoldDB" id="A0AAW0FNH2"/>
<organism evidence="2 3">
    <name type="scientific">Cerrena zonata</name>
    <dbReference type="NCBI Taxonomy" id="2478898"/>
    <lineage>
        <taxon>Eukaryota</taxon>
        <taxon>Fungi</taxon>
        <taxon>Dikarya</taxon>
        <taxon>Basidiomycota</taxon>
        <taxon>Agaricomycotina</taxon>
        <taxon>Agaricomycetes</taxon>
        <taxon>Polyporales</taxon>
        <taxon>Cerrenaceae</taxon>
        <taxon>Cerrena</taxon>
    </lineage>
</organism>
<reference evidence="2 3" key="1">
    <citation type="submission" date="2022-09" db="EMBL/GenBank/DDBJ databases">
        <authorList>
            <person name="Palmer J.M."/>
        </authorList>
    </citation>
    <scope>NUCLEOTIDE SEQUENCE [LARGE SCALE GENOMIC DNA]</scope>
    <source>
        <strain evidence="2 3">DSM 7382</strain>
    </source>
</reference>
<dbReference type="EMBL" id="JASBNA010000046">
    <property type="protein sequence ID" value="KAK7680837.1"/>
    <property type="molecule type" value="Genomic_DNA"/>
</dbReference>